<dbReference type="EMBL" id="CP033915">
    <property type="protein sequence ID" value="AZA88690.1"/>
    <property type="molecule type" value="Genomic_DNA"/>
</dbReference>
<accession>A0AAD0YGM0</accession>
<evidence type="ECO:0008006" key="5">
    <source>
        <dbReference type="Google" id="ProtNLM"/>
    </source>
</evidence>
<dbReference type="AlphaFoldDB" id="A0AAD0YGM0"/>
<dbReference type="InterPro" id="IPR004027">
    <property type="entry name" value="SEC_C_motif"/>
</dbReference>
<proteinExistence type="predicted"/>
<dbReference type="Proteomes" id="UP000281741">
    <property type="component" value="Chromosome"/>
</dbReference>
<reference evidence="3 4" key="1">
    <citation type="submission" date="2018-11" db="EMBL/GenBank/DDBJ databases">
        <title>Proposal to divide the Flavobacteriaceae and reorganize its genera based on Amino Acid Identity values calculated from whole genome sequences.</title>
        <authorList>
            <person name="Nicholson A.C."/>
            <person name="Gulvik C.A."/>
            <person name="Whitney A.M."/>
            <person name="Humrighouse B.W."/>
            <person name="Bell M."/>
            <person name="Holmes B."/>
            <person name="Steigerwalt A.G."/>
            <person name="Villarma A."/>
            <person name="Sheth M."/>
            <person name="Batra D."/>
            <person name="Pryor J."/>
            <person name="Bernardet J.-F."/>
            <person name="Hugo C."/>
            <person name="Kampfer P."/>
            <person name="Newman J."/>
            <person name="McQuiston J.R."/>
        </authorList>
    </citation>
    <scope>NUCLEOTIDE SEQUENCE [LARGE SCALE GENOMIC DNA]</scope>
    <source>
        <strain evidence="1 3">G0207</strain>
        <strain evidence="2 4">H5143</strain>
    </source>
</reference>
<dbReference type="SUPFAM" id="SSF103642">
    <property type="entry name" value="Sec-C motif"/>
    <property type="match status" value="1"/>
</dbReference>
<keyword evidence="4" id="KW-1185">Reference proteome</keyword>
<dbReference type="EMBL" id="CP033912">
    <property type="protein sequence ID" value="AZA97231.1"/>
    <property type="molecule type" value="Genomic_DNA"/>
</dbReference>
<organism evidence="1 3">
    <name type="scientific">Chryseobacterium shandongense</name>
    <dbReference type="NCBI Taxonomy" id="1493872"/>
    <lineage>
        <taxon>Bacteria</taxon>
        <taxon>Pseudomonadati</taxon>
        <taxon>Bacteroidota</taxon>
        <taxon>Flavobacteriia</taxon>
        <taxon>Flavobacteriales</taxon>
        <taxon>Weeksellaceae</taxon>
        <taxon>Chryseobacterium group</taxon>
        <taxon>Chryseobacterium</taxon>
    </lineage>
</organism>
<name>A0AAD0YGM0_9FLAO</name>
<evidence type="ECO:0000313" key="2">
    <source>
        <dbReference type="EMBL" id="AZA97231.1"/>
    </source>
</evidence>
<dbReference type="Pfam" id="PF02810">
    <property type="entry name" value="SEC-C"/>
    <property type="match status" value="1"/>
</dbReference>
<dbReference type="Gene3D" id="3.10.450.50">
    <property type="match status" value="1"/>
</dbReference>
<evidence type="ECO:0000313" key="4">
    <source>
        <dbReference type="Proteomes" id="UP000281741"/>
    </source>
</evidence>
<dbReference type="Proteomes" id="UP000274073">
    <property type="component" value="Chromosome"/>
</dbReference>
<sequence>MIAKTKIGRNEPCPCGSGQKYKYCCINKTLRERHLTIWQDSTTGEKLSLNMTDDILNWAAQAELPLKNFCKDNDFYFFGLAITVGQCEELDKMLKEGKLTRQMVLDKYKDNCKQEPLMKLLDASCEELEIFNKRKQILVDAFEAHFTGKYTLSIPTLFSQLEGLLRDVGNLKNKDSIKPTIPTNVWENKLLFSVKDDSENYNGFIHKLFEGNGNPDKFNRNPILHGFKVDYSSEEYSLILLLAVLEIRLFKWWENGTGDFTKRFKVLRKENGKDTMGDTK</sequence>
<evidence type="ECO:0000313" key="1">
    <source>
        <dbReference type="EMBL" id="AZA88690.1"/>
    </source>
</evidence>
<dbReference type="RefSeq" id="WP_123855353.1">
    <property type="nucleotide sequence ID" value="NZ_CP033912.1"/>
</dbReference>
<gene>
    <name evidence="1" type="ORF">EG349_18890</name>
    <name evidence="2" type="ORF">EG353_17600</name>
</gene>
<protein>
    <recommendedName>
        <fullName evidence="5">SEC-C domain-containing protein</fullName>
    </recommendedName>
</protein>
<evidence type="ECO:0000313" key="3">
    <source>
        <dbReference type="Proteomes" id="UP000274073"/>
    </source>
</evidence>